<name>A0A1H2TI59_9RHOB</name>
<dbReference type="RefSeq" id="WP_089945494.1">
    <property type="nucleotide sequence ID" value="NZ_FNOI01000001.1"/>
</dbReference>
<feature type="transmembrane region" description="Helical" evidence="13">
    <location>
        <begin position="151"/>
        <end position="169"/>
    </location>
</feature>
<feature type="transmembrane region" description="Helical" evidence="13">
    <location>
        <begin position="36"/>
        <end position="56"/>
    </location>
</feature>
<keyword evidence="9 13" id="KW-0350">Heme biosynthesis</keyword>
<feature type="binding site" description="axial binding residue" evidence="13">
    <location>
        <position position="290"/>
    </location>
    <ligand>
        <name>heme</name>
        <dbReference type="ChEBI" id="CHEBI:30413"/>
    </ligand>
    <ligandPart>
        <name>Fe</name>
        <dbReference type="ChEBI" id="CHEBI:18248"/>
    </ligandPart>
</feature>
<feature type="transmembrane region" description="Helical" evidence="13">
    <location>
        <begin position="292"/>
        <end position="308"/>
    </location>
</feature>
<dbReference type="HAMAP" id="MF_01665">
    <property type="entry name" value="HemeA_synth_type2"/>
    <property type="match status" value="1"/>
</dbReference>
<keyword evidence="7 13" id="KW-0560">Oxidoreductase</keyword>
<evidence type="ECO:0000256" key="12">
    <source>
        <dbReference type="ARBA" id="ARBA00048044"/>
    </source>
</evidence>
<feature type="transmembrane region" description="Helical" evidence="13">
    <location>
        <begin position="224"/>
        <end position="248"/>
    </location>
</feature>
<evidence type="ECO:0000256" key="11">
    <source>
        <dbReference type="ARBA" id="ARBA00044501"/>
    </source>
</evidence>
<proteinExistence type="inferred from homology"/>
<comment type="similarity">
    <text evidence="13">Belongs to the COX15/CtaA family. Type 2 subfamily.</text>
</comment>
<dbReference type="UniPathway" id="UPA00269">
    <property type="reaction ID" value="UER00713"/>
</dbReference>
<dbReference type="GO" id="GO:0005886">
    <property type="term" value="C:plasma membrane"/>
    <property type="evidence" value="ECO:0007669"/>
    <property type="project" value="UniProtKB-SubCell"/>
</dbReference>
<evidence type="ECO:0000256" key="8">
    <source>
        <dbReference type="ARBA" id="ARBA00023004"/>
    </source>
</evidence>
<evidence type="ECO:0000256" key="10">
    <source>
        <dbReference type="ARBA" id="ARBA00023136"/>
    </source>
</evidence>
<evidence type="ECO:0000256" key="3">
    <source>
        <dbReference type="ARBA" id="ARBA00022475"/>
    </source>
</evidence>
<comment type="pathway">
    <text evidence="11 13">Porphyrin-containing compound metabolism; heme A biosynthesis; heme A from heme O: step 1/1.</text>
</comment>
<evidence type="ECO:0000313" key="15">
    <source>
        <dbReference type="Proteomes" id="UP000199441"/>
    </source>
</evidence>
<evidence type="ECO:0000256" key="7">
    <source>
        <dbReference type="ARBA" id="ARBA00023002"/>
    </source>
</evidence>
<accession>A0A1H2TI59</accession>
<dbReference type="Pfam" id="PF02628">
    <property type="entry name" value="COX15-CtaA"/>
    <property type="match status" value="1"/>
</dbReference>
<evidence type="ECO:0000256" key="2">
    <source>
        <dbReference type="ARBA" id="ARBA00004141"/>
    </source>
</evidence>
<keyword evidence="3 13" id="KW-1003">Cell membrane</keyword>
<comment type="cofactor">
    <cofactor evidence="1 13">
        <name>heme b</name>
        <dbReference type="ChEBI" id="CHEBI:60344"/>
    </cofactor>
</comment>
<evidence type="ECO:0000256" key="9">
    <source>
        <dbReference type="ARBA" id="ARBA00023133"/>
    </source>
</evidence>
<dbReference type="GO" id="GO:0120547">
    <property type="term" value="F:heme A synthase activity"/>
    <property type="evidence" value="ECO:0007669"/>
    <property type="project" value="UniProtKB-EC"/>
</dbReference>
<dbReference type="InterPro" id="IPR023754">
    <property type="entry name" value="HemeA_Synthase_type2"/>
</dbReference>
<protein>
    <recommendedName>
        <fullName evidence="13">Heme A synthase</fullName>
        <shortName evidence="13">HAS</shortName>
        <ecNumber evidence="13">1.17.99.9</ecNumber>
    </recommendedName>
    <alternativeName>
        <fullName evidence="13">Cytochrome aa3-controlling protein</fullName>
    </alternativeName>
</protein>
<dbReference type="InterPro" id="IPR003780">
    <property type="entry name" value="COX15/CtaA_fam"/>
</dbReference>
<evidence type="ECO:0000256" key="1">
    <source>
        <dbReference type="ARBA" id="ARBA00001970"/>
    </source>
</evidence>
<dbReference type="OrthoDB" id="9793156at2"/>
<comment type="subcellular location">
    <subcellularLocation>
        <location evidence="13">Cell membrane</location>
        <topology evidence="13">Multi-pass membrane protein</topology>
    </subcellularLocation>
    <subcellularLocation>
        <location evidence="2">Membrane</location>
        <topology evidence="2">Multi-pass membrane protein</topology>
    </subcellularLocation>
</comment>
<gene>
    <name evidence="13" type="primary">ctaA</name>
    <name evidence="14" type="ORF">SAMN04488001_1172</name>
</gene>
<dbReference type="InterPro" id="IPR054616">
    <property type="entry name" value="HemA_synt_rhodobact"/>
</dbReference>
<organism evidence="14 15">
    <name type="scientific">Litoreibacter albidus</name>
    <dbReference type="NCBI Taxonomy" id="670155"/>
    <lineage>
        <taxon>Bacteria</taxon>
        <taxon>Pseudomonadati</taxon>
        <taxon>Pseudomonadota</taxon>
        <taxon>Alphaproteobacteria</taxon>
        <taxon>Rhodobacterales</taxon>
        <taxon>Roseobacteraceae</taxon>
        <taxon>Litoreibacter</taxon>
    </lineage>
</organism>
<evidence type="ECO:0000256" key="4">
    <source>
        <dbReference type="ARBA" id="ARBA00022692"/>
    </source>
</evidence>
<evidence type="ECO:0000313" key="14">
    <source>
        <dbReference type="EMBL" id="SDW43447.1"/>
    </source>
</evidence>
<keyword evidence="10 13" id="KW-0472">Membrane</keyword>
<dbReference type="NCBIfam" id="NF045570">
    <property type="entry name" value="HemSynCtaAAlphapr"/>
    <property type="match status" value="1"/>
</dbReference>
<dbReference type="EMBL" id="FNOI01000001">
    <property type="protein sequence ID" value="SDW43447.1"/>
    <property type="molecule type" value="Genomic_DNA"/>
</dbReference>
<comment type="catalytic activity">
    <reaction evidence="12">
        <text>Fe(II)-heme o + 2 A + H2O = Fe(II)-heme a + 2 AH2</text>
        <dbReference type="Rhea" id="RHEA:63388"/>
        <dbReference type="ChEBI" id="CHEBI:13193"/>
        <dbReference type="ChEBI" id="CHEBI:15377"/>
        <dbReference type="ChEBI" id="CHEBI:17499"/>
        <dbReference type="ChEBI" id="CHEBI:60530"/>
        <dbReference type="ChEBI" id="CHEBI:61715"/>
        <dbReference type="EC" id="1.17.99.9"/>
    </reaction>
    <physiologicalReaction direction="left-to-right" evidence="12">
        <dbReference type="Rhea" id="RHEA:63389"/>
    </physiologicalReaction>
</comment>
<evidence type="ECO:0000256" key="13">
    <source>
        <dbReference type="HAMAP-Rule" id="MF_01665"/>
    </source>
</evidence>
<reference evidence="15" key="1">
    <citation type="submission" date="2016-10" db="EMBL/GenBank/DDBJ databases">
        <authorList>
            <person name="Varghese N."/>
            <person name="Submissions S."/>
        </authorList>
    </citation>
    <scope>NUCLEOTIDE SEQUENCE [LARGE SCALE GENOMIC DNA]</scope>
    <source>
        <strain evidence="15">DSM 26922</strain>
    </source>
</reference>
<dbReference type="EC" id="1.17.99.9" evidence="13"/>
<dbReference type="PANTHER" id="PTHR23289">
    <property type="entry name" value="CYTOCHROME C OXIDASE ASSEMBLY PROTEIN COX15"/>
    <property type="match status" value="1"/>
</dbReference>
<feature type="transmembrane region" description="Helical" evidence="13">
    <location>
        <begin position="122"/>
        <end position="139"/>
    </location>
</feature>
<dbReference type="GO" id="GO:0016653">
    <property type="term" value="F:oxidoreductase activity, acting on NAD(P)H, heme protein as acceptor"/>
    <property type="evidence" value="ECO:0007669"/>
    <property type="project" value="TreeGrafter"/>
</dbReference>
<keyword evidence="8 13" id="KW-0408">Iron</keyword>
<feature type="binding site" description="axial binding residue" evidence="13">
    <location>
        <position position="350"/>
    </location>
    <ligand>
        <name>heme</name>
        <dbReference type="ChEBI" id="CHEBI:30413"/>
    </ligand>
    <ligandPart>
        <name>Fe</name>
        <dbReference type="ChEBI" id="CHEBI:18248"/>
    </ligandPart>
</feature>
<keyword evidence="6 13" id="KW-1133">Transmembrane helix</keyword>
<dbReference type="AlphaFoldDB" id="A0A1H2TI59"/>
<comment type="function">
    <text evidence="13">Catalyzes the conversion of heme O to heme A by two successive hydroxylations of the methyl group at C8. The first hydroxylation forms heme I, the second hydroxylation results in an unstable dihydroxymethyl group, which spontaneously dehydrates, resulting in the formyl group of heme A.</text>
</comment>
<dbReference type="STRING" id="670155.SAMN04488001_1172"/>
<evidence type="ECO:0000256" key="5">
    <source>
        <dbReference type="ARBA" id="ARBA00022723"/>
    </source>
</evidence>
<feature type="transmembrane region" description="Helical" evidence="13">
    <location>
        <begin position="320"/>
        <end position="342"/>
    </location>
</feature>
<keyword evidence="4 13" id="KW-0812">Transmembrane</keyword>
<feature type="transmembrane region" description="Helical" evidence="13">
    <location>
        <begin position="181"/>
        <end position="204"/>
    </location>
</feature>
<dbReference type="GO" id="GO:0006784">
    <property type="term" value="P:heme A biosynthetic process"/>
    <property type="evidence" value="ECO:0007669"/>
    <property type="project" value="UniProtKB-UniRule"/>
</dbReference>
<sequence>MAGKRSIFEEVDTAEKPIAQPGAIDRAASRGNRRGVRAWLMVLFALVVVMIVVGGLTRLTDSGLSITEWKPVTGALPPMSEAAWEVELEKYRTIPEYQLQNKGMSLSEFKTIYWWEWGHRQLGRVIGLVWAVGFLWFLMRKQIPTGWTGRLIAVGALGGLQGAIGWWMVSSGLTGEMLDVASYRLATHLGLAFVILGLIAWYVFTLGRTEAELLQARRLGSPKLATLTGWLIAVAYLQVVVGALVAGIDAGRTYTDWPLMAGDFFPTLAFEYSPAWRNFFESEALVQFNHRMLGYALFLFGMFVWWRARGAASRAVKQAFDWVAVMMFGQMVLGIGTVLYAAPWHLAIVHQLGAVVLVCLILRARFTSIYPPVQSVRN</sequence>
<keyword evidence="5 13" id="KW-0479">Metal-binding</keyword>
<comment type="subunit">
    <text evidence="13">Interacts with CtaB.</text>
</comment>
<dbReference type="Proteomes" id="UP000199441">
    <property type="component" value="Unassembled WGS sequence"/>
</dbReference>
<dbReference type="GO" id="GO:0046872">
    <property type="term" value="F:metal ion binding"/>
    <property type="evidence" value="ECO:0007669"/>
    <property type="project" value="UniProtKB-KW"/>
</dbReference>
<feature type="transmembrane region" description="Helical" evidence="13">
    <location>
        <begin position="348"/>
        <end position="366"/>
    </location>
</feature>
<dbReference type="PANTHER" id="PTHR23289:SF2">
    <property type="entry name" value="CYTOCHROME C OXIDASE ASSEMBLY PROTEIN COX15 HOMOLOG"/>
    <property type="match status" value="1"/>
</dbReference>
<evidence type="ECO:0000256" key="6">
    <source>
        <dbReference type="ARBA" id="ARBA00022989"/>
    </source>
</evidence>
<keyword evidence="15" id="KW-1185">Reference proteome</keyword>